<keyword evidence="4" id="KW-0342">GTP-binding</keyword>
<dbReference type="EMBL" id="QHKO01000002">
    <property type="protein sequence ID" value="RAL23534.1"/>
    <property type="molecule type" value="Genomic_DNA"/>
</dbReference>
<dbReference type="PANTHER" id="PTHR43087:SF1">
    <property type="entry name" value="LAO_AO TRANSPORT SYSTEM ATPASE"/>
    <property type="match status" value="1"/>
</dbReference>
<dbReference type="AlphaFoldDB" id="A0A328C961"/>
<evidence type="ECO:0000256" key="3">
    <source>
        <dbReference type="ARBA" id="ARBA00022801"/>
    </source>
</evidence>
<dbReference type="InterPro" id="IPR027417">
    <property type="entry name" value="P-loop_NTPase"/>
</dbReference>
<dbReference type="GO" id="GO:0003924">
    <property type="term" value="F:GTPase activity"/>
    <property type="evidence" value="ECO:0007669"/>
    <property type="project" value="InterPro"/>
</dbReference>
<evidence type="ECO:0000256" key="4">
    <source>
        <dbReference type="ARBA" id="ARBA00023134"/>
    </source>
</evidence>
<dbReference type="PANTHER" id="PTHR43087">
    <property type="entry name" value="LYSINE/ARGININE/ORNITHINE TRANSPORT SYSTEM KINASE"/>
    <property type="match status" value="1"/>
</dbReference>
<accession>A0A328C961</accession>
<keyword evidence="7" id="KW-1185">Reference proteome</keyword>
<keyword evidence="5" id="KW-0143">Chaperone</keyword>
<comment type="caution">
    <text evidence="6">The sequence shown here is derived from an EMBL/GenBank/DDBJ whole genome shotgun (WGS) entry which is preliminary data.</text>
</comment>
<proteinExistence type="inferred from homology"/>
<dbReference type="InterPro" id="IPR052040">
    <property type="entry name" value="GTPase/Isobutyryl-CoA_mutase"/>
</dbReference>
<dbReference type="Gene3D" id="3.40.50.300">
    <property type="entry name" value="P-loop containing nucleotide triphosphate hydrolases"/>
    <property type="match status" value="1"/>
</dbReference>
<evidence type="ECO:0000256" key="1">
    <source>
        <dbReference type="ARBA" id="ARBA00009625"/>
    </source>
</evidence>
<gene>
    <name evidence="6" type="ORF">DL240_05070</name>
</gene>
<dbReference type="CDD" id="cd03114">
    <property type="entry name" value="MMAA-like"/>
    <property type="match status" value="1"/>
</dbReference>
<evidence type="ECO:0000313" key="6">
    <source>
        <dbReference type="EMBL" id="RAL23534.1"/>
    </source>
</evidence>
<dbReference type="Proteomes" id="UP000249169">
    <property type="component" value="Unassembled WGS sequence"/>
</dbReference>
<name>A0A328C961_9DELT</name>
<reference evidence="6 7" key="1">
    <citation type="submission" date="2018-05" db="EMBL/GenBank/DDBJ databases">
        <title>Lujinxingia marina gen. nov. sp. nov., a new facultative anaerobic member of the class Deltaproteobacteria, and proposal of Lujinxingaceae fam. nov.</title>
        <authorList>
            <person name="Li C.-M."/>
        </authorList>
    </citation>
    <scope>NUCLEOTIDE SEQUENCE [LARGE SCALE GENOMIC DNA]</scope>
    <source>
        <strain evidence="6 7">B210</strain>
    </source>
</reference>
<organism evidence="6 7">
    <name type="scientific">Lujinxingia litoralis</name>
    <dbReference type="NCBI Taxonomy" id="2211119"/>
    <lineage>
        <taxon>Bacteria</taxon>
        <taxon>Deltaproteobacteria</taxon>
        <taxon>Bradymonadales</taxon>
        <taxon>Lujinxingiaceae</taxon>
        <taxon>Lujinxingia</taxon>
    </lineage>
</organism>
<dbReference type="GO" id="GO:0005525">
    <property type="term" value="F:GTP binding"/>
    <property type="evidence" value="ECO:0007669"/>
    <property type="project" value="UniProtKB-KW"/>
</dbReference>
<dbReference type="OrthoDB" id="9778292at2"/>
<comment type="similarity">
    <text evidence="1">Belongs to the SIMIBI class G3E GTPase family. ArgK/MeaB subfamily.</text>
</comment>
<dbReference type="InterPro" id="IPR005129">
    <property type="entry name" value="GTPase_ArgK"/>
</dbReference>
<dbReference type="RefSeq" id="WP_111728792.1">
    <property type="nucleotide sequence ID" value="NZ_QHKO01000002.1"/>
</dbReference>
<keyword evidence="3" id="KW-0378">Hydrolase</keyword>
<evidence type="ECO:0000256" key="2">
    <source>
        <dbReference type="ARBA" id="ARBA00022741"/>
    </source>
</evidence>
<keyword evidence="2" id="KW-0547">Nucleotide-binding</keyword>
<dbReference type="NCBIfam" id="TIGR00750">
    <property type="entry name" value="lao"/>
    <property type="match status" value="1"/>
</dbReference>
<dbReference type="Pfam" id="PF03308">
    <property type="entry name" value="MeaB"/>
    <property type="match status" value="1"/>
</dbReference>
<sequence length="321" mass="34474">MNADDLASRILKGETRAAARLMRLVDDGSPLARPILAELSTHTGGAYILGVTGNPGSGKSTLVNRLIGALRARGKTVGCVAIDPTSPFSGGAILGDRVRMQQHAMDPGVFIRSVATRGNLGGISRSTPAMVQVLDAMGFDWIIVETVGVGQDEVDIVRLADTSVVVLVPGLGDDVQADKAGLMEIADIFALNKKDVAGHARLQREIRSMLALHRQVTTEEDEWYPQIQGTQASDGTGVEALMETILEHRSWLEASAPEETRRRERARHLIGLIARTELHARLQHVAADDLIKELADAFISGRTDAYAAADQVLNALLSSKH</sequence>
<evidence type="ECO:0000256" key="5">
    <source>
        <dbReference type="ARBA" id="ARBA00023186"/>
    </source>
</evidence>
<dbReference type="SUPFAM" id="SSF52540">
    <property type="entry name" value="P-loop containing nucleoside triphosphate hydrolases"/>
    <property type="match status" value="1"/>
</dbReference>
<protein>
    <submittedName>
        <fullName evidence="6">Methylmalonyl Co-A mutase-associated GTPase MeaB</fullName>
    </submittedName>
</protein>
<evidence type="ECO:0000313" key="7">
    <source>
        <dbReference type="Proteomes" id="UP000249169"/>
    </source>
</evidence>